<proteinExistence type="predicted"/>
<dbReference type="Proteomes" id="UP000886611">
    <property type="component" value="Unassembled WGS sequence"/>
</dbReference>
<dbReference type="AlphaFoldDB" id="A0A8X7XKF3"/>
<gene>
    <name evidence="2" type="primary">Jrkl_7</name>
    <name evidence="2" type="ORF">GTO96_0022507</name>
</gene>
<feature type="non-terminal residue" evidence="2">
    <location>
        <position position="118"/>
    </location>
</feature>
<reference evidence="2 3" key="1">
    <citation type="journal article" date="2021" name="Cell">
        <title>Tracing the genetic footprints of vertebrate landing in non-teleost ray-finned fishes.</title>
        <authorList>
            <person name="Bi X."/>
            <person name="Wang K."/>
            <person name="Yang L."/>
            <person name="Pan H."/>
            <person name="Jiang H."/>
            <person name="Wei Q."/>
            <person name="Fang M."/>
            <person name="Yu H."/>
            <person name="Zhu C."/>
            <person name="Cai Y."/>
            <person name="He Y."/>
            <person name="Gan X."/>
            <person name="Zeng H."/>
            <person name="Yu D."/>
            <person name="Zhu Y."/>
            <person name="Jiang H."/>
            <person name="Qiu Q."/>
            <person name="Yang H."/>
            <person name="Zhang Y.E."/>
            <person name="Wang W."/>
            <person name="Zhu M."/>
            <person name="He S."/>
            <person name="Zhang G."/>
        </authorList>
    </citation>
    <scope>NUCLEOTIDE SEQUENCE [LARGE SCALE GENOMIC DNA]</scope>
    <source>
        <strain evidence="2">Bchr_013</strain>
    </source>
</reference>
<evidence type="ECO:0000256" key="1">
    <source>
        <dbReference type="SAM" id="MobiDB-lite"/>
    </source>
</evidence>
<sequence length="118" mass="13089">MDSVENVNDSESQEITAGSLLEEIQNLNGFEDVGRENIEEWLLSDDDQTGYQVKEDATIAAETKSSAELPEESDDGTVEDEPSEKKVSLAEVQNCAKILLDFLEQEADSDFSDILTRQ</sequence>
<keyword evidence="3" id="KW-1185">Reference proteome</keyword>
<feature type="region of interest" description="Disordered" evidence="1">
    <location>
        <begin position="61"/>
        <end position="86"/>
    </location>
</feature>
<organism evidence="2 3">
    <name type="scientific">Polypterus senegalus</name>
    <name type="common">Senegal bichir</name>
    <dbReference type="NCBI Taxonomy" id="55291"/>
    <lineage>
        <taxon>Eukaryota</taxon>
        <taxon>Metazoa</taxon>
        <taxon>Chordata</taxon>
        <taxon>Craniata</taxon>
        <taxon>Vertebrata</taxon>
        <taxon>Euteleostomi</taxon>
        <taxon>Actinopterygii</taxon>
        <taxon>Polypteriformes</taxon>
        <taxon>Polypteridae</taxon>
        <taxon>Polypterus</taxon>
    </lineage>
</organism>
<protein>
    <submittedName>
        <fullName evidence="2">JERKL protein</fullName>
    </submittedName>
</protein>
<name>A0A8X7XKF3_POLSE</name>
<accession>A0A8X7XKF3</accession>
<evidence type="ECO:0000313" key="3">
    <source>
        <dbReference type="Proteomes" id="UP000886611"/>
    </source>
</evidence>
<feature type="compositionally biased region" description="Acidic residues" evidence="1">
    <location>
        <begin position="69"/>
        <end position="82"/>
    </location>
</feature>
<feature type="non-terminal residue" evidence="2">
    <location>
        <position position="1"/>
    </location>
</feature>
<comment type="caution">
    <text evidence="2">The sequence shown here is derived from an EMBL/GenBank/DDBJ whole genome shotgun (WGS) entry which is preliminary data.</text>
</comment>
<dbReference type="EMBL" id="JAATIS010000147">
    <property type="protein sequence ID" value="KAG2470253.1"/>
    <property type="molecule type" value="Genomic_DNA"/>
</dbReference>
<evidence type="ECO:0000313" key="2">
    <source>
        <dbReference type="EMBL" id="KAG2470253.1"/>
    </source>
</evidence>